<evidence type="ECO:0000256" key="1">
    <source>
        <dbReference type="SAM" id="MobiDB-lite"/>
    </source>
</evidence>
<dbReference type="Proteomes" id="UP001066276">
    <property type="component" value="Chromosome 6"/>
</dbReference>
<dbReference type="AlphaFoldDB" id="A0AAV7QEU5"/>
<evidence type="ECO:0000313" key="2">
    <source>
        <dbReference type="EMBL" id="KAJ1136798.1"/>
    </source>
</evidence>
<evidence type="ECO:0000313" key="3">
    <source>
        <dbReference type="Proteomes" id="UP001066276"/>
    </source>
</evidence>
<protein>
    <submittedName>
        <fullName evidence="2">Uncharacterized protein</fullName>
    </submittedName>
</protein>
<dbReference type="EMBL" id="JANPWB010000010">
    <property type="protein sequence ID" value="KAJ1136798.1"/>
    <property type="molecule type" value="Genomic_DNA"/>
</dbReference>
<comment type="caution">
    <text evidence="2">The sequence shown here is derived from an EMBL/GenBank/DDBJ whole genome shotgun (WGS) entry which is preliminary data.</text>
</comment>
<reference evidence="2" key="1">
    <citation type="journal article" date="2022" name="bioRxiv">
        <title>Sequencing and chromosome-scale assembly of the giantPleurodeles waltlgenome.</title>
        <authorList>
            <person name="Brown T."/>
            <person name="Elewa A."/>
            <person name="Iarovenko S."/>
            <person name="Subramanian E."/>
            <person name="Araus A.J."/>
            <person name="Petzold A."/>
            <person name="Susuki M."/>
            <person name="Suzuki K.-i.T."/>
            <person name="Hayashi T."/>
            <person name="Toyoda A."/>
            <person name="Oliveira C."/>
            <person name="Osipova E."/>
            <person name="Leigh N.D."/>
            <person name="Simon A."/>
            <person name="Yun M.H."/>
        </authorList>
    </citation>
    <scope>NUCLEOTIDE SEQUENCE</scope>
    <source>
        <strain evidence="2">20211129_DDA</strain>
        <tissue evidence="2">Liver</tissue>
    </source>
</reference>
<sequence>MYRALTSPGDSEPSYAAAGSSSHWPKRPPEAILRDTPFSRDTPWSSVSHLFAVIILVYPSAHCVVRDSQ</sequence>
<organism evidence="2 3">
    <name type="scientific">Pleurodeles waltl</name>
    <name type="common">Iberian ribbed newt</name>
    <dbReference type="NCBI Taxonomy" id="8319"/>
    <lineage>
        <taxon>Eukaryota</taxon>
        <taxon>Metazoa</taxon>
        <taxon>Chordata</taxon>
        <taxon>Craniata</taxon>
        <taxon>Vertebrata</taxon>
        <taxon>Euteleostomi</taxon>
        <taxon>Amphibia</taxon>
        <taxon>Batrachia</taxon>
        <taxon>Caudata</taxon>
        <taxon>Salamandroidea</taxon>
        <taxon>Salamandridae</taxon>
        <taxon>Pleurodelinae</taxon>
        <taxon>Pleurodeles</taxon>
    </lineage>
</organism>
<name>A0AAV7QEU5_PLEWA</name>
<accession>A0AAV7QEU5</accession>
<proteinExistence type="predicted"/>
<keyword evidence="3" id="KW-1185">Reference proteome</keyword>
<feature type="region of interest" description="Disordered" evidence="1">
    <location>
        <begin position="1"/>
        <end position="30"/>
    </location>
</feature>
<gene>
    <name evidence="2" type="ORF">NDU88_003212</name>
</gene>